<dbReference type="CDD" id="cd02883">
    <property type="entry name" value="NUDIX_Hydrolase"/>
    <property type="match status" value="1"/>
</dbReference>
<dbReference type="Gene3D" id="3.90.79.10">
    <property type="entry name" value="Nucleoside Triphosphate Pyrophosphohydrolase"/>
    <property type="match status" value="1"/>
</dbReference>
<dbReference type="GeneID" id="73341508"/>
<gene>
    <name evidence="3" type="ORF">CLUP02_07504</name>
</gene>
<sequence>MQYSMINVQKLALWGAFSLIAVKAQTDDLLPGDDSEAVWKPMGKVDPWYLPADVVDGGDKDGSVLQKATGNRIRCGVVGYDKEDNIWMIPANGNFDQVGYILPRGGYDSRSDKSIADCVLRESKEEGGLIIDINSLIPLGLSNGGAVYWYKGNVTETVEPTEPRPRPPKGFTVDDTRAELLKPPGKPAKKADMRQAFHNSATADESTRYELTFTAKEGSATGGSDYSVKDLGRWKAIYTDGFTNGEQAIMKVLCDVYGYRIVANEAWASQVPLGLSLSSVITQLWTATTLDINEVTSIKFSEIVDPATQTAISNARTELGESAGGFTTTNDLGETKGWNTLMASPYGVVASEVAKAAGKGIAGISVTDGNPSEILFTLEHKWHTV</sequence>
<protein>
    <recommendedName>
        <fullName evidence="5">NUDIX domain-containing protein</fullName>
    </recommendedName>
</protein>
<dbReference type="SUPFAM" id="SSF55811">
    <property type="entry name" value="Nudix"/>
    <property type="match status" value="1"/>
</dbReference>
<proteinExistence type="predicted"/>
<dbReference type="Proteomes" id="UP000830671">
    <property type="component" value="Chromosome 4"/>
</dbReference>
<feature type="chain" id="PRO_5040129896" description="NUDIX domain-containing protein" evidence="2">
    <location>
        <begin position="27"/>
        <end position="385"/>
    </location>
</feature>
<feature type="region of interest" description="Disordered" evidence="1">
    <location>
        <begin position="157"/>
        <end position="176"/>
    </location>
</feature>
<reference evidence="3" key="1">
    <citation type="journal article" date="2021" name="Mol. Plant Microbe Interact.">
        <title>Complete Genome Sequence of the Plant-Pathogenic Fungus Colletotrichum lupini.</title>
        <authorList>
            <person name="Baroncelli R."/>
            <person name="Pensec F."/>
            <person name="Da Lio D."/>
            <person name="Boufleur T."/>
            <person name="Vicente I."/>
            <person name="Sarrocco S."/>
            <person name="Picot A."/>
            <person name="Baraldi E."/>
            <person name="Sukno S."/>
            <person name="Thon M."/>
            <person name="Le Floch G."/>
        </authorList>
    </citation>
    <scope>NUCLEOTIDE SEQUENCE</scope>
    <source>
        <strain evidence="3">IMI 504893</strain>
    </source>
</reference>
<evidence type="ECO:0000313" key="3">
    <source>
        <dbReference type="EMBL" id="UQC82018.1"/>
    </source>
</evidence>
<dbReference type="RefSeq" id="XP_049143641.1">
    <property type="nucleotide sequence ID" value="XM_049286498.1"/>
</dbReference>
<dbReference type="EMBL" id="CP019476">
    <property type="protein sequence ID" value="UQC82018.1"/>
    <property type="molecule type" value="Genomic_DNA"/>
</dbReference>
<evidence type="ECO:0000313" key="4">
    <source>
        <dbReference type="Proteomes" id="UP000830671"/>
    </source>
</evidence>
<dbReference type="KEGG" id="clup:CLUP02_07504"/>
<name>A0A9Q8SRB4_9PEZI</name>
<dbReference type="InterPro" id="IPR015797">
    <property type="entry name" value="NUDIX_hydrolase-like_dom_sf"/>
</dbReference>
<feature type="signal peptide" evidence="2">
    <location>
        <begin position="1"/>
        <end position="26"/>
    </location>
</feature>
<evidence type="ECO:0000256" key="1">
    <source>
        <dbReference type="SAM" id="MobiDB-lite"/>
    </source>
</evidence>
<keyword evidence="4" id="KW-1185">Reference proteome</keyword>
<organism evidence="3 4">
    <name type="scientific">Colletotrichum lupini</name>
    <dbReference type="NCBI Taxonomy" id="145971"/>
    <lineage>
        <taxon>Eukaryota</taxon>
        <taxon>Fungi</taxon>
        <taxon>Dikarya</taxon>
        <taxon>Ascomycota</taxon>
        <taxon>Pezizomycotina</taxon>
        <taxon>Sordariomycetes</taxon>
        <taxon>Hypocreomycetidae</taxon>
        <taxon>Glomerellales</taxon>
        <taxon>Glomerellaceae</taxon>
        <taxon>Colletotrichum</taxon>
        <taxon>Colletotrichum acutatum species complex</taxon>
    </lineage>
</organism>
<keyword evidence="2" id="KW-0732">Signal</keyword>
<evidence type="ECO:0000256" key="2">
    <source>
        <dbReference type="SAM" id="SignalP"/>
    </source>
</evidence>
<evidence type="ECO:0008006" key="5">
    <source>
        <dbReference type="Google" id="ProtNLM"/>
    </source>
</evidence>
<dbReference type="AlphaFoldDB" id="A0A9Q8SRB4"/>
<accession>A0A9Q8SRB4</accession>